<comment type="similarity">
    <text evidence="2 8">Belongs to the MIP/aquaporin (TC 1.A.8) family.</text>
</comment>
<evidence type="ECO:0000256" key="6">
    <source>
        <dbReference type="ARBA" id="ARBA00022989"/>
    </source>
</evidence>
<evidence type="ECO:0000313" key="10">
    <source>
        <dbReference type="EMBL" id="WXK76100.1"/>
    </source>
</evidence>
<feature type="transmembrane region" description="Helical" evidence="9">
    <location>
        <begin position="95"/>
        <end position="117"/>
    </location>
</feature>
<evidence type="ECO:0000313" key="11">
    <source>
        <dbReference type="Proteomes" id="UP001626628"/>
    </source>
</evidence>
<evidence type="ECO:0000256" key="1">
    <source>
        <dbReference type="ARBA" id="ARBA00004651"/>
    </source>
</evidence>
<dbReference type="RefSeq" id="WP_407285898.1">
    <property type="nucleotide sequence ID" value="NZ_CP147982.1"/>
</dbReference>
<evidence type="ECO:0000256" key="2">
    <source>
        <dbReference type="ARBA" id="ARBA00006175"/>
    </source>
</evidence>
<evidence type="ECO:0000256" key="7">
    <source>
        <dbReference type="ARBA" id="ARBA00023136"/>
    </source>
</evidence>
<dbReference type="PROSITE" id="PS00221">
    <property type="entry name" value="MIP"/>
    <property type="match status" value="1"/>
</dbReference>
<name>A0ABZ2QI05_9ACTN</name>
<dbReference type="InterPro" id="IPR022357">
    <property type="entry name" value="MIP_CS"/>
</dbReference>
<dbReference type="InterPro" id="IPR000425">
    <property type="entry name" value="MIP"/>
</dbReference>
<comment type="subcellular location">
    <subcellularLocation>
        <location evidence="1">Cell membrane</location>
        <topology evidence="1">Multi-pass membrane protein</topology>
    </subcellularLocation>
</comment>
<feature type="transmembrane region" description="Helical" evidence="9">
    <location>
        <begin position="166"/>
        <end position="186"/>
    </location>
</feature>
<evidence type="ECO:0000256" key="9">
    <source>
        <dbReference type="SAM" id="Phobius"/>
    </source>
</evidence>
<keyword evidence="4" id="KW-1003">Cell membrane</keyword>
<dbReference type="Pfam" id="PF00230">
    <property type="entry name" value="MIP"/>
    <property type="match status" value="1"/>
</dbReference>
<gene>
    <name evidence="10" type="ORF">WAB15_08965</name>
</gene>
<dbReference type="Gene3D" id="1.20.1080.10">
    <property type="entry name" value="Glycerol uptake facilitator protein"/>
    <property type="match status" value="1"/>
</dbReference>
<dbReference type="CDD" id="cd00333">
    <property type="entry name" value="MIP"/>
    <property type="match status" value="1"/>
</dbReference>
<protein>
    <submittedName>
        <fullName evidence="10">MIP family channel protein</fullName>
    </submittedName>
</protein>
<feature type="transmembrane region" description="Helical" evidence="9">
    <location>
        <begin position="45"/>
        <end position="65"/>
    </location>
</feature>
<dbReference type="PANTHER" id="PTHR19139:SF199">
    <property type="entry name" value="MIP17260P"/>
    <property type="match status" value="1"/>
</dbReference>
<keyword evidence="7 9" id="KW-0472">Membrane</keyword>
<keyword evidence="6 9" id="KW-1133">Transmembrane helix</keyword>
<dbReference type="EMBL" id="CP147982">
    <property type="protein sequence ID" value="WXK76100.1"/>
    <property type="molecule type" value="Genomic_DNA"/>
</dbReference>
<dbReference type="PANTHER" id="PTHR19139">
    <property type="entry name" value="AQUAPORIN TRANSPORTER"/>
    <property type="match status" value="1"/>
</dbReference>
<feature type="transmembrane region" description="Helical" evidence="9">
    <location>
        <begin position="137"/>
        <end position="159"/>
    </location>
</feature>
<reference evidence="10 11" key="1">
    <citation type="submission" date="2024-03" db="EMBL/GenBank/DDBJ databases">
        <title>The complete genome of Streptomyces sirii sp.nov.</title>
        <authorList>
            <person name="Zakalyukina Y.V."/>
            <person name="Belik A.R."/>
            <person name="Biryukov M.V."/>
            <person name="Baturina O.A."/>
            <person name="Kabilov M.R."/>
        </authorList>
    </citation>
    <scope>NUCLEOTIDE SEQUENCE [LARGE SCALE GENOMIC DNA]</scope>
    <source>
        <strain evidence="10 11">BP-8</strain>
    </source>
</reference>
<feature type="transmembrane region" description="Helical" evidence="9">
    <location>
        <begin position="206"/>
        <end position="232"/>
    </location>
</feature>
<dbReference type="PRINTS" id="PR00783">
    <property type="entry name" value="MINTRINSICP"/>
</dbReference>
<dbReference type="InterPro" id="IPR023271">
    <property type="entry name" value="Aquaporin-like"/>
</dbReference>
<organism evidence="10 11">
    <name type="scientific">Streptomyces sirii</name>
    <dbReference type="NCBI Taxonomy" id="3127701"/>
    <lineage>
        <taxon>Bacteria</taxon>
        <taxon>Bacillati</taxon>
        <taxon>Actinomycetota</taxon>
        <taxon>Actinomycetes</taxon>
        <taxon>Kitasatosporales</taxon>
        <taxon>Streptomycetaceae</taxon>
        <taxon>Streptomyces</taxon>
    </lineage>
</organism>
<dbReference type="InterPro" id="IPR034294">
    <property type="entry name" value="Aquaporin_transptr"/>
</dbReference>
<evidence type="ECO:0000256" key="5">
    <source>
        <dbReference type="ARBA" id="ARBA00022692"/>
    </source>
</evidence>
<dbReference type="Proteomes" id="UP001626628">
    <property type="component" value="Chromosome"/>
</dbReference>
<accession>A0ABZ2QI05</accession>
<feature type="transmembrane region" description="Helical" evidence="9">
    <location>
        <begin position="20"/>
        <end position="39"/>
    </location>
</feature>
<dbReference type="NCBIfam" id="TIGR00861">
    <property type="entry name" value="MIP"/>
    <property type="match status" value="1"/>
</dbReference>
<keyword evidence="5 8" id="KW-0812">Transmembrane</keyword>
<evidence type="ECO:0000256" key="8">
    <source>
        <dbReference type="RuleBase" id="RU000477"/>
    </source>
</evidence>
<sequence length="262" mass="26829">MEKSETETEAATSTILTRVVVAEFLGTLLLVFFGVGSVVLAGEYIGAFGIALAFGFTMLALAYALGPISGCHINPAVTLGMLLARRITVRTAVEYWIAQILGAIVGSALLLLVATQIPGLQTHGSFGTNGWGDRSAVHINLGGAFVIEIVMTFLFVFVVLSATHKVAVLGFGGLAIGLALAIVHLVGIPLTGTSVNPARSIGPALFAGGAAITQLWLFIVAPLIGGALAAVVHQVTHPAHEPFIVADEGMPTDAATGPGGRP</sequence>
<evidence type="ECO:0000256" key="3">
    <source>
        <dbReference type="ARBA" id="ARBA00022448"/>
    </source>
</evidence>
<keyword evidence="11" id="KW-1185">Reference proteome</keyword>
<proteinExistence type="inferred from homology"/>
<keyword evidence="3 8" id="KW-0813">Transport</keyword>
<dbReference type="SUPFAM" id="SSF81338">
    <property type="entry name" value="Aquaporin-like"/>
    <property type="match status" value="1"/>
</dbReference>
<evidence type="ECO:0000256" key="4">
    <source>
        <dbReference type="ARBA" id="ARBA00022475"/>
    </source>
</evidence>